<dbReference type="InterPro" id="IPR001041">
    <property type="entry name" value="2Fe-2S_ferredoxin-type"/>
</dbReference>
<dbReference type="InterPro" id="IPR000674">
    <property type="entry name" value="Ald_Oxase/Xan_DH_a/b"/>
</dbReference>
<feature type="binding site" evidence="18">
    <location>
        <position position="41"/>
    </location>
    <ligand>
        <name>[2Fe-2S] cluster</name>
        <dbReference type="ChEBI" id="CHEBI:190135"/>
        <label>1</label>
    </ligand>
</feature>
<dbReference type="Pfam" id="PF03450">
    <property type="entry name" value="CO_deh_flav_C"/>
    <property type="match status" value="1"/>
</dbReference>
<evidence type="ECO:0000313" key="21">
    <source>
        <dbReference type="EMBL" id="CAG9796495.1"/>
    </source>
</evidence>
<dbReference type="FunFam" id="3.30.365.10:FF:000001">
    <property type="entry name" value="Xanthine dehydrogenase oxidase"/>
    <property type="match status" value="1"/>
</dbReference>
<dbReference type="Gene3D" id="1.10.150.120">
    <property type="entry name" value="[2Fe-2S]-binding domain"/>
    <property type="match status" value="1"/>
</dbReference>
<dbReference type="GO" id="GO:0005777">
    <property type="term" value="C:peroxisome"/>
    <property type="evidence" value="ECO:0007669"/>
    <property type="project" value="UniProtKB-SubCell"/>
</dbReference>
<evidence type="ECO:0000256" key="2">
    <source>
        <dbReference type="ARBA" id="ARBA00004275"/>
    </source>
</evidence>
<evidence type="ECO:0000259" key="20">
    <source>
        <dbReference type="PROSITE" id="PS51387"/>
    </source>
</evidence>
<dbReference type="InterPro" id="IPR036010">
    <property type="entry name" value="2Fe-2S_ferredoxin-like_sf"/>
</dbReference>
<evidence type="ECO:0000256" key="17">
    <source>
        <dbReference type="PIRSR" id="PIRSR000127-2"/>
    </source>
</evidence>
<keyword evidence="13" id="KW-0520">NAD</keyword>
<comment type="cofactor">
    <cofactor evidence="15">
        <name>[2Fe-2S] cluster</name>
        <dbReference type="ChEBI" id="CHEBI:190135"/>
    </cofactor>
</comment>
<dbReference type="Gene3D" id="3.30.465.10">
    <property type="match status" value="1"/>
</dbReference>
<accession>A0A9N9RGR2</accession>
<dbReference type="GO" id="GO:0051537">
    <property type="term" value="F:2 iron, 2 sulfur cluster binding"/>
    <property type="evidence" value="ECO:0007669"/>
    <property type="project" value="UniProtKB-KW"/>
</dbReference>
<feature type="binding site" evidence="18">
    <location>
        <position position="139"/>
    </location>
    <ligand>
        <name>[2Fe-2S] cluster</name>
        <dbReference type="ChEBI" id="CHEBI:190135"/>
        <label>2</label>
    </ligand>
</feature>
<dbReference type="Gene3D" id="3.10.20.30">
    <property type="match status" value="1"/>
</dbReference>
<evidence type="ECO:0000256" key="15">
    <source>
        <dbReference type="ARBA" id="ARBA00034078"/>
    </source>
</evidence>
<evidence type="ECO:0000256" key="10">
    <source>
        <dbReference type="ARBA" id="ARBA00023002"/>
    </source>
</evidence>
<evidence type="ECO:0000256" key="18">
    <source>
        <dbReference type="PIRSR" id="PIRSR000127-3"/>
    </source>
</evidence>
<dbReference type="SUPFAM" id="SSF55447">
    <property type="entry name" value="CO dehydrogenase flavoprotein C-terminal domain-like"/>
    <property type="match status" value="1"/>
</dbReference>
<dbReference type="PROSITE" id="PS51085">
    <property type="entry name" value="2FE2S_FER_2"/>
    <property type="match status" value="1"/>
</dbReference>
<feature type="domain" description="2Fe-2S ferredoxin-type" evidence="19">
    <location>
        <begin position="1"/>
        <end position="81"/>
    </location>
</feature>
<keyword evidence="8 18" id="KW-0479">Metal-binding</keyword>
<feature type="binding site" evidence="18">
    <location>
        <position position="63"/>
    </location>
    <ligand>
        <name>[2Fe-2S] cluster</name>
        <dbReference type="ChEBI" id="CHEBI:190135"/>
        <label>1</label>
    </ligand>
</feature>
<reference evidence="21" key="2">
    <citation type="submission" date="2022-10" db="EMBL/GenBank/DDBJ databases">
        <authorList>
            <consortium name="ENA_rothamsted_submissions"/>
            <consortium name="culmorum"/>
            <person name="King R."/>
        </authorList>
    </citation>
    <scope>NUCLEOTIDE SEQUENCE</scope>
</reference>
<dbReference type="InterPro" id="IPR002346">
    <property type="entry name" value="Mopterin_DH_FAD-bd"/>
</dbReference>
<feature type="binding site" evidence="18">
    <location>
        <position position="38"/>
    </location>
    <ligand>
        <name>[2Fe-2S] cluster</name>
        <dbReference type="ChEBI" id="CHEBI:190135"/>
        <label>1</label>
    </ligand>
</feature>
<dbReference type="PROSITE" id="PS00197">
    <property type="entry name" value="2FE2S_FER_1"/>
    <property type="match status" value="1"/>
</dbReference>
<dbReference type="SUPFAM" id="SSF54292">
    <property type="entry name" value="2Fe-2S ferredoxin-like"/>
    <property type="match status" value="1"/>
</dbReference>
<keyword evidence="14" id="KW-0576">Peroxisome</keyword>
<dbReference type="Pfam" id="PF02738">
    <property type="entry name" value="MoCoBD_1"/>
    <property type="match status" value="1"/>
</dbReference>
<dbReference type="InterPro" id="IPR008274">
    <property type="entry name" value="AldOxase/xan_DH_MoCoBD1"/>
</dbReference>
<feature type="binding site" evidence="18">
    <location>
        <position position="141"/>
    </location>
    <ligand>
        <name>[2Fe-2S] cluster</name>
        <dbReference type="ChEBI" id="CHEBI:190135"/>
        <label>2</label>
    </ligand>
</feature>
<dbReference type="InterPro" id="IPR005107">
    <property type="entry name" value="CO_DH_flav_C"/>
</dbReference>
<dbReference type="SMART" id="SM01092">
    <property type="entry name" value="CO_deh_flav_C"/>
    <property type="match status" value="1"/>
</dbReference>
<organism evidence="21 22">
    <name type="scientific">Diatraea saccharalis</name>
    <name type="common">sugarcane borer</name>
    <dbReference type="NCBI Taxonomy" id="40085"/>
    <lineage>
        <taxon>Eukaryota</taxon>
        <taxon>Metazoa</taxon>
        <taxon>Ecdysozoa</taxon>
        <taxon>Arthropoda</taxon>
        <taxon>Hexapoda</taxon>
        <taxon>Insecta</taxon>
        <taxon>Pterygota</taxon>
        <taxon>Neoptera</taxon>
        <taxon>Endopterygota</taxon>
        <taxon>Lepidoptera</taxon>
        <taxon>Glossata</taxon>
        <taxon>Ditrysia</taxon>
        <taxon>Pyraloidea</taxon>
        <taxon>Crambidae</taxon>
        <taxon>Crambinae</taxon>
        <taxon>Diatraea</taxon>
    </lineage>
</organism>
<comment type="subunit">
    <text evidence="4">Homodimer.</text>
</comment>
<feature type="binding site" evidence="18">
    <location>
        <position position="857"/>
    </location>
    <ligand>
        <name>Mo-molybdopterin</name>
        <dbReference type="ChEBI" id="CHEBI:71302"/>
    </ligand>
    <ligandPart>
        <name>Mo</name>
        <dbReference type="ChEBI" id="CHEBI:28685"/>
    </ligandPart>
</feature>
<comment type="similarity">
    <text evidence="3">Belongs to the xanthine dehydrogenase family.</text>
</comment>
<dbReference type="PROSITE" id="PS51387">
    <property type="entry name" value="FAD_PCMH"/>
    <property type="match status" value="1"/>
</dbReference>
<feature type="binding site" evidence="17">
    <location>
        <position position="310"/>
    </location>
    <ligand>
        <name>FAD</name>
        <dbReference type="ChEBI" id="CHEBI:57692"/>
    </ligand>
</feature>
<keyword evidence="10" id="KW-0560">Oxidoreductase</keyword>
<evidence type="ECO:0000313" key="22">
    <source>
        <dbReference type="Proteomes" id="UP001153714"/>
    </source>
</evidence>
<evidence type="ECO:0000256" key="16">
    <source>
        <dbReference type="PIRSR" id="PIRSR000127-1"/>
    </source>
</evidence>
<feature type="binding site" evidence="18">
    <location>
        <position position="103"/>
    </location>
    <ligand>
        <name>[2Fe-2S] cluster</name>
        <dbReference type="ChEBI" id="CHEBI:190135"/>
        <label>2</label>
    </ligand>
</feature>
<dbReference type="Gene3D" id="3.90.1170.50">
    <property type="entry name" value="Aldehyde oxidase/xanthine dehydrogenase, a/b hammerhead"/>
    <property type="match status" value="1"/>
</dbReference>
<dbReference type="CDD" id="cd00207">
    <property type="entry name" value="fer2"/>
    <property type="match status" value="1"/>
</dbReference>
<reference evidence="21" key="1">
    <citation type="submission" date="2021-12" db="EMBL/GenBank/DDBJ databases">
        <authorList>
            <person name="King R."/>
        </authorList>
    </citation>
    <scope>NUCLEOTIDE SEQUENCE</scope>
</reference>
<keyword evidence="9 17" id="KW-0274">FAD</keyword>
<dbReference type="InterPro" id="IPR036884">
    <property type="entry name" value="2Fe-2S-bd_dom_sf"/>
</dbReference>
<gene>
    <name evidence="21" type="ORF">DIATSA_LOCUS13686</name>
</gene>
<dbReference type="FunFam" id="3.10.20.30:FF:000012">
    <property type="entry name" value="Xanthine dehydrogenase/oxidase"/>
    <property type="match status" value="1"/>
</dbReference>
<dbReference type="Pfam" id="PF01799">
    <property type="entry name" value="Fer2_2"/>
    <property type="match status" value="1"/>
</dbReference>
<feature type="binding site" evidence="18">
    <location>
        <position position="106"/>
    </location>
    <ligand>
        <name>[2Fe-2S] cluster</name>
        <dbReference type="ChEBI" id="CHEBI:190135"/>
        <label>2</label>
    </ligand>
</feature>
<dbReference type="Pfam" id="PF20256">
    <property type="entry name" value="MoCoBD_2"/>
    <property type="match status" value="1"/>
</dbReference>
<evidence type="ECO:0000256" key="11">
    <source>
        <dbReference type="ARBA" id="ARBA00023004"/>
    </source>
</evidence>
<sequence>MIIISAGGEFQADTYLVDFIREHAELRGTKYMCKEGGCGTCIVNVKIAHPITNEIVSFSVNSCLVAITSCDNWNITTVEGIGNRKIGYNIIQKRLNHFFGSQCGHCSPGFVMNMYSLVQGSDHHLTEKEIERSFGSNLCRCTGYRPILEAFKSLAVDVNPKLLRKVKDIEDIDQNYCPKFGEKCEGSCRKMESQEWCLVNVKSYDSNLTLPKKISLADGVRPIISYPKVLIDVSNVKELTGHYLDVNLVLGANATLTYTMAVFEQLSKEKDDEFSYLKVLYDHFQQIAHISVRNIGTLAGNLVLKHNYPDFQSDIFLLLDCVGAIVTLVDRKKQETELSMEEFMKTHLTGKVLTNIKLPPLSKAHKLVTYKITPRKENAHAEVNAAFLFKFEFQSYIIQKARFVYGGIAPYFSHCYNTEEFVIGRNIFNNEELQATIRSLKSEIHPLENPPDPSAPFRQKLAISLFYKCILKLCPHYILNPLYESGATTSREDRPPVSQSYQEYDVNKNEFPLTQPLLKKEGMIQCAGEAVYSEDMPAMRNEVFAAFVLSHVADADIESIEKSEALKIDGVLDVFTSEDIPGINNIVRIGFIGLVEKEEILANNKIVYYNQPVAIVVAKTQAIADRASNFVKVNYKRVSKLPPILTIEDAIKAPKQENRVTAYEGITPTDRGINVKKVIKGNFYSPLIYHFTMELHTAVTLPVDEGLEVHTSTQYVDLVQAVIADMLNVPESTITVKNRRCGGGFGCKISRINYVACATALVAHKLNRPCRMAMRLSDIMGAIGKRRSSRLDYEVGVDDKGEIQYLDALLFINNGVTRNESENVLAIGAIRNCYDIRRWSVRNFGVITDMATNCYMRAPGGLEGIGGSEHIMERIAIELKIDPASVRMMNYRKEDNDLPKLVPMFLERVDYDKRQKLIEKFNAHNRWKKRGLKFINMAYPTLYLGNYSALVSVYHGDGSVAVCIGGIEMGQGIYTRIIQVAANELEIPVEKVSVLPTQNFATPNNFATASSITAECCAYSVIRSCREIKKRLEPVRAAMPQATWQEIVFAADAQGINLQANYLTSPNDPRLVNYPIFGIAAVEVEIDVLTGTKWIVRADILEDAGKSINPALDVGQVEGAFIQSLSAWTLEEIKFNKDNGEVLTNRTWNYKIFGAKDIPHDFRIYLRRNTKNPVGILGSKAIGEPPTCLSYVIVESLRAAVQASRLDSGCKQDKYVYLDIPVTNEHVAEAVDVKVEEYLLN</sequence>
<protein>
    <submittedName>
        <fullName evidence="21">Uncharacterized protein</fullName>
    </submittedName>
</protein>
<feature type="binding site" evidence="17">
    <location>
        <position position="371"/>
    </location>
    <ligand>
        <name>FAD</name>
        <dbReference type="ChEBI" id="CHEBI:57692"/>
    </ligand>
</feature>
<evidence type="ECO:0000256" key="13">
    <source>
        <dbReference type="ARBA" id="ARBA00023027"/>
    </source>
</evidence>
<dbReference type="SUPFAM" id="SSF56003">
    <property type="entry name" value="Molybdenum cofactor-binding domain"/>
    <property type="match status" value="1"/>
</dbReference>
<dbReference type="InterPro" id="IPR016208">
    <property type="entry name" value="Ald_Oxase/xanthine_DH-like"/>
</dbReference>
<dbReference type="SUPFAM" id="SSF54665">
    <property type="entry name" value="CO dehydrogenase molybdoprotein N-domain-like"/>
    <property type="match status" value="1"/>
</dbReference>
<keyword evidence="7 18" id="KW-0001">2Fe-2S</keyword>
<dbReference type="InterPro" id="IPR006058">
    <property type="entry name" value="2Fe2S_fd_BS"/>
</dbReference>
<comment type="subcellular location">
    <subcellularLocation>
        <location evidence="2">Peroxisome</location>
    </subcellularLocation>
</comment>
<dbReference type="Proteomes" id="UP001153714">
    <property type="component" value="Chromosome 9"/>
</dbReference>
<keyword evidence="5 18" id="KW-0500">Molybdenum</keyword>
<feature type="binding site" evidence="18">
    <location>
        <position position="714"/>
    </location>
    <ligand>
        <name>Mo-molybdopterin</name>
        <dbReference type="ChEBI" id="CHEBI:71302"/>
    </ligand>
    <ligandPart>
        <name>Mo</name>
        <dbReference type="ChEBI" id="CHEBI:28685"/>
    </ligandPart>
</feature>
<keyword evidence="6" id="KW-0285">Flavoprotein</keyword>
<dbReference type="GO" id="GO:0005506">
    <property type="term" value="F:iron ion binding"/>
    <property type="evidence" value="ECO:0007669"/>
    <property type="project" value="InterPro"/>
</dbReference>
<evidence type="ECO:0000256" key="12">
    <source>
        <dbReference type="ARBA" id="ARBA00023014"/>
    </source>
</evidence>
<dbReference type="Gene3D" id="3.30.365.10">
    <property type="entry name" value="Aldehyde oxidase/xanthine dehydrogenase, molybdopterin binding domain"/>
    <property type="match status" value="4"/>
</dbReference>
<proteinExistence type="inferred from homology"/>
<dbReference type="Pfam" id="PF01315">
    <property type="entry name" value="Ald_Xan_dh_C"/>
    <property type="match status" value="1"/>
</dbReference>
<feature type="binding site" evidence="18">
    <location>
        <position position="745"/>
    </location>
    <ligand>
        <name>Mo-molybdopterin</name>
        <dbReference type="ChEBI" id="CHEBI:71302"/>
    </ligand>
    <ligandPart>
        <name>Mo</name>
        <dbReference type="ChEBI" id="CHEBI:28685"/>
    </ligandPart>
</feature>
<evidence type="ECO:0000259" key="19">
    <source>
        <dbReference type="PROSITE" id="PS51085"/>
    </source>
</evidence>
<dbReference type="InterPro" id="IPR036683">
    <property type="entry name" value="CO_DH_flav_C_dom_sf"/>
</dbReference>
<dbReference type="InterPro" id="IPR037165">
    <property type="entry name" value="AldOxase/xan_DH_Mopterin-bd_sf"/>
</dbReference>
<dbReference type="SMART" id="SM01008">
    <property type="entry name" value="Ald_Xan_dh_C"/>
    <property type="match status" value="1"/>
</dbReference>
<dbReference type="SUPFAM" id="SSF47741">
    <property type="entry name" value="CO dehydrogenase ISP C-domain like"/>
    <property type="match status" value="1"/>
</dbReference>
<dbReference type="PIRSF" id="PIRSF000127">
    <property type="entry name" value="Xanthine_DH"/>
    <property type="match status" value="1"/>
</dbReference>
<dbReference type="FunFam" id="3.30.365.10:FF:000002">
    <property type="entry name" value="Xanthine dehydrogenase oxidase"/>
    <property type="match status" value="1"/>
</dbReference>
<comment type="cofactor">
    <cofactor evidence="18">
        <name>[2Fe-2S] cluster</name>
        <dbReference type="ChEBI" id="CHEBI:190135"/>
    </cofactor>
    <text evidence="18">Binds 2 [2Fe-2S] clusters.</text>
</comment>
<dbReference type="InterPro" id="IPR036856">
    <property type="entry name" value="Ald_Oxase/Xan_DH_a/b_sf"/>
</dbReference>
<keyword evidence="12 18" id="KW-0411">Iron-sulfur</keyword>
<dbReference type="Gene3D" id="3.30.390.50">
    <property type="entry name" value="CO dehydrogenase flavoprotein, C-terminal domain"/>
    <property type="match status" value="1"/>
</dbReference>
<dbReference type="PANTHER" id="PTHR11908">
    <property type="entry name" value="XANTHINE DEHYDROGENASE"/>
    <property type="match status" value="1"/>
</dbReference>
<evidence type="ECO:0000256" key="1">
    <source>
        <dbReference type="ARBA" id="ARBA00001974"/>
    </source>
</evidence>
<dbReference type="InterPro" id="IPR036318">
    <property type="entry name" value="FAD-bd_PCMH-like_sf"/>
</dbReference>
<evidence type="ECO:0000256" key="4">
    <source>
        <dbReference type="ARBA" id="ARBA00011738"/>
    </source>
</evidence>
<keyword evidence="11 18" id="KW-0408">Iron</keyword>
<evidence type="ECO:0000256" key="8">
    <source>
        <dbReference type="ARBA" id="ARBA00022723"/>
    </source>
</evidence>
<dbReference type="InterPro" id="IPR002888">
    <property type="entry name" value="2Fe-2S-bd"/>
</dbReference>
<dbReference type="Pfam" id="PF00111">
    <property type="entry name" value="Fer2"/>
    <property type="match status" value="1"/>
</dbReference>
<comment type="cofactor">
    <cofactor evidence="1 17">
        <name>FAD</name>
        <dbReference type="ChEBI" id="CHEBI:57692"/>
    </cofactor>
</comment>
<dbReference type="Pfam" id="PF00941">
    <property type="entry name" value="FAD_binding_5"/>
    <property type="match status" value="1"/>
</dbReference>
<dbReference type="PANTHER" id="PTHR11908:SF132">
    <property type="entry name" value="ALDEHYDE OXIDASE 1-RELATED"/>
    <property type="match status" value="1"/>
</dbReference>
<dbReference type="FunFam" id="3.30.390.50:FF:000003">
    <property type="entry name" value="Aldehyde oxidase1"/>
    <property type="match status" value="1"/>
</dbReference>
<evidence type="ECO:0000256" key="14">
    <source>
        <dbReference type="ARBA" id="ARBA00023140"/>
    </source>
</evidence>
<dbReference type="OrthoDB" id="8300278at2759"/>
<dbReference type="GO" id="GO:0071949">
    <property type="term" value="F:FAD binding"/>
    <property type="evidence" value="ECO:0007669"/>
    <property type="project" value="InterPro"/>
</dbReference>
<evidence type="ECO:0000256" key="9">
    <source>
        <dbReference type="ARBA" id="ARBA00022827"/>
    </source>
</evidence>
<dbReference type="GO" id="GO:0016491">
    <property type="term" value="F:oxidoreductase activity"/>
    <property type="evidence" value="ECO:0007669"/>
    <property type="project" value="UniProtKB-KW"/>
</dbReference>
<feature type="domain" description="FAD-binding PCMH-type" evidence="20">
    <location>
        <begin position="215"/>
        <end position="363"/>
    </location>
</feature>
<evidence type="ECO:0000256" key="5">
    <source>
        <dbReference type="ARBA" id="ARBA00022505"/>
    </source>
</evidence>
<dbReference type="InterPro" id="IPR016169">
    <property type="entry name" value="FAD-bd_PCMH_sub2"/>
</dbReference>
<feature type="binding site" evidence="17">
    <location>
        <position position="353"/>
    </location>
    <ligand>
        <name>FAD</name>
        <dbReference type="ChEBI" id="CHEBI:57692"/>
    </ligand>
</feature>
<evidence type="ECO:0000256" key="3">
    <source>
        <dbReference type="ARBA" id="ARBA00006849"/>
    </source>
</evidence>
<name>A0A9N9RGR2_9NEOP</name>
<evidence type="ECO:0000256" key="6">
    <source>
        <dbReference type="ARBA" id="ARBA00022630"/>
    </source>
</evidence>
<dbReference type="AlphaFoldDB" id="A0A9N9RGR2"/>
<feature type="active site" description="Proton acceptor" evidence="16">
    <location>
        <position position="1184"/>
    </location>
</feature>
<keyword evidence="22" id="KW-1185">Reference proteome</keyword>
<comment type="cofactor">
    <cofactor evidence="18">
        <name>Mo-molybdopterin</name>
        <dbReference type="ChEBI" id="CHEBI:71302"/>
    </cofactor>
    <text evidence="18">Binds 1 Mo-molybdopterin (Mo-MPT) cofactor per subunit.</text>
</comment>
<feature type="binding site" evidence="18">
    <location>
        <position position="33"/>
    </location>
    <ligand>
        <name>[2Fe-2S] cluster</name>
        <dbReference type="ChEBI" id="CHEBI:190135"/>
        <label>1</label>
    </ligand>
</feature>
<dbReference type="EMBL" id="OU893340">
    <property type="protein sequence ID" value="CAG9796495.1"/>
    <property type="molecule type" value="Genomic_DNA"/>
</dbReference>
<dbReference type="SUPFAM" id="SSF56176">
    <property type="entry name" value="FAD-binding/transporter-associated domain-like"/>
    <property type="match status" value="1"/>
</dbReference>
<dbReference type="InterPro" id="IPR046867">
    <property type="entry name" value="AldOxase/xan_DH_MoCoBD2"/>
</dbReference>
<dbReference type="InterPro" id="IPR016166">
    <property type="entry name" value="FAD-bd_PCMH"/>
</dbReference>
<dbReference type="InterPro" id="IPR012675">
    <property type="entry name" value="Beta-grasp_dom_sf"/>
</dbReference>
<evidence type="ECO:0000256" key="7">
    <source>
        <dbReference type="ARBA" id="ARBA00022714"/>
    </source>
</evidence>